<name>A0A9N9MZZ7_9NEOP</name>
<reference evidence="1" key="2">
    <citation type="submission" date="2022-10" db="EMBL/GenBank/DDBJ databases">
        <authorList>
            <consortium name="ENA_rothamsted_submissions"/>
            <consortium name="culmorum"/>
            <person name="King R."/>
        </authorList>
    </citation>
    <scope>NUCLEOTIDE SEQUENCE</scope>
</reference>
<dbReference type="InterPro" id="IPR036915">
    <property type="entry name" value="Cyclin-like_sf"/>
</dbReference>
<dbReference type="OrthoDB" id="9983043at2759"/>
<dbReference type="PANTHER" id="PTHR21615:SF2">
    <property type="entry name" value="CYCLIN N-TERMINAL DOMAIN-CONTAINING PROTEIN 1"/>
    <property type="match status" value="1"/>
</dbReference>
<accession>A0A9N9MZZ7</accession>
<gene>
    <name evidence="1" type="ORF">DIATSA_LOCUS118</name>
</gene>
<evidence type="ECO:0000313" key="2">
    <source>
        <dbReference type="Proteomes" id="UP001153714"/>
    </source>
</evidence>
<protein>
    <submittedName>
        <fullName evidence="1">Uncharacterized protein</fullName>
    </submittedName>
</protein>
<sequence length="292" mass="32800">MEDVKGFDNITKSTMYLLPEWLSQLTEDKDESNNDEELLVKLLENDGRRAIWNMCSTLGVDSNGVPGEACRLVERYLAVQMRNFLSMPTGSGEWEAFKRSLTSRLPLTMISCIQLASKMNGATFHVKAKVVRACLLCKGITFSIVDIVQSEFNVFRVLGYRLSLWTSVEIGEALALDVGMPQEMLEGVALFINISEYRRDRLLKRVRWAANLTSRSEGFNRTILRTLHLAAACVAAAARYLNFKGPDPLPQLAKLTRAPVCYLRGICDIILASTLNDDIINSTSPRKRKRDS</sequence>
<dbReference type="GO" id="GO:0035861">
    <property type="term" value="C:site of double-strand break"/>
    <property type="evidence" value="ECO:0007669"/>
    <property type="project" value="TreeGrafter"/>
</dbReference>
<reference evidence="1" key="1">
    <citation type="submission" date="2021-12" db="EMBL/GenBank/DDBJ databases">
        <authorList>
            <person name="King R."/>
        </authorList>
    </citation>
    <scope>NUCLEOTIDE SEQUENCE</scope>
</reference>
<dbReference type="AlphaFoldDB" id="A0A9N9MZZ7"/>
<proteinExistence type="predicted"/>
<dbReference type="PANTHER" id="PTHR21615">
    <property type="entry name" value="CYCLIN N-TERMINAL DOMAIN-CONTAINING PROTEIN 1"/>
    <property type="match status" value="1"/>
</dbReference>
<organism evidence="1 2">
    <name type="scientific">Diatraea saccharalis</name>
    <name type="common">sugarcane borer</name>
    <dbReference type="NCBI Taxonomy" id="40085"/>
    <lineage>
        <taxon>Eukaryota</taxon>
        <taxon>Metazoa</taxon>
        <taxon>Ecdysozoa</taxon>
        <taxon>Arthropoda</taxon>
        <taxon>Hexapoda</taxon>
        <taxon>Insecta</taxon>
        <taxon>Pterygota</taxon>
        <taxon>Neoptera</taxon>
        <taxon>Endopterygota</taxon>
        <taxon>Lepidoptera</taxon>
        <taxon>Glossata</taxon>
        <taxon>Ditrysia</taxon>
        <taxon>Pyraloidea</taxon>
        <taxon>Crambidae</taxon>
        <taxon>Crambinae</taxon>
        <taxon>Diatraea</taxon>
    </lineage>
</organism>
<dbReference type="Proteomes" id="UP001153714">
    <property type="component" value="Chromosome 1"/>
</dbReference>
<dbReference type="Gene3D" id="1.10.472.10">
    <property type="entry name" value="Cyclin-like"/>
    <property type="match status" value="2"/>
</dbReference>
<dbReference type="GO" id="GO:0007131">
    <property type="term" value="P:reciprocal meiotic recombination"/>
    <property type="evidence" value="ECO:0007669"/>
    <property type="project" value="TreeGrafter"/>
</dbReference>
<keyword evidence="2" id="KW-1185">Reference proteome</keyword>
<evidence type="ECO:0000313" key="1">
    <source>
        <dbReference type="EMBL" id="CAG9781800.1"/>
    </source>
</evidence>
<dbReference type="SUPFAM" id="SSF47954">
    <property type="entry name" value="Cyclin-like"/>
    <property type="match status" value="1"/>
</dbReference>
<dbReference type="EMBL" id="OU893332">
    <property type="protein sequence ID" value="CAG9781800.1"/>
    <property type="molecule type" value="Genomic_DNA"/>
</dbReference>